<evidence type="ECO:0000256" key="2">
    <source>
        <dbReference type="ARBA" id="ARBA00022741"/>
    </source>
</evidence>
<feature type="domain" description="Mur ligase C-terminal" evidence="4">
    <location>
        <begin position="275"/>
        <end position="399"/>
    </location>
</feature>
<dbReference type="InterPro" id="IPR051046">
    <property type="entry name" value="MurCDEF_CellWall_CoF430Synth"/>
</dbReference>
<dbReference type="InterPro" id="IPR013221">
    <property type="entry name" value="Mur_ligase_cen"/>
</dbReference>
<feature type="domain" description="Mur ligase central" evidence="5">
    <location>
        <begin position="99"/>
        <end position="252"/>
    </location>
</feature>
<dbReference type="Gene3D" id="3.90.190.20">
    <property type="entry name" value="Mur ligase, C-terminal domain"/>
    <property type="match status" value="1"/>
</dbReference>
<dbReference type="GO" id="GO:0016881">
    <property type="term" value="F:acid-amino acid ligase activity"/>
    <property type="evidence" value="ECO:0007669"/>
    <property type="project" value="InterPro"/>
</dbReference>
<evidence type="ECO:0000313" key="6">
    <source>
        <dbReference type="EMBL" id="OGG72964.1"/>
    </source>
</evidence>
<gene>
    <name evidence="6" type="ORF">A3A38_01710</name>
</gene>
<dbReference type="SUPFAM" id="SSF53623">
    <property type="entry name" value="MurD-like peptide ligases, catalytic domain"/>
    <property type="match status" value="1"/>
</dbReference>
<dbReference type="GO" id="GO:0005524">
    <property type="term" value="F:ATP binding"/>
    <property type="evidence" value="ECO:0007669"/>
    <property type="project" value="UniProtKB-KW"/>
</dbReference>
<dbReference type="EMBL" id="MFLY01000020">
    <property type="protein sequence ID" value="OGG72964.1"/>
    <property type="molecule type" value="Genomic_DNA"/>
</dbReference>
<dbReference type="PANTHER" id="PTHR43024">
    <property type="entry name" value="UDP-N-ACETYLMURAMOYL-TRIPEPTIDE--D-ALANYL-D-ALANINE LIGASE"/>
    <property type="match status" value="1"/>
</dbReference>
<dbReference type="InterPro" id="IPR036565">
    <property type="entry name" value="Mur-like_cat_sf"/>
</dbReference>
<evidence type="ECO:0000256" key="3">
    <source>
        <dbReference type="ARBA" id="ARBA00022840"/>
    </source>
</evidence>
<keyword evidence="1" id="KW-0436">Ligase</keyword>
<dbReference type="AlphaFoldDB" id="A0A1F6EH43"/>
<protein>
    <recommendedName>
        <fullName evidence="8">UDP-N-acetylmuramoyl-tripeptide--D-alanyl-D-alanine ligase</fullName>
    </recommendedName>
</protein>
<proteinExistence type="predicted"/>
<dbReference type="Proteomes" id="UP000177306">
    <property type="component" value="Unassembled WGS sequence"/>
</dbReference>
<dbReference type="SUPFAM" id="SSF53244">
    <property type="entry name" value="MurD-like peptide ligases, peptide-binding domain"/>
    <property type="match status" value="1"/>
</dbReference>
<keyword evidence="3" id="KW-0067">ATP-binding</keyword>
<reference evidence="6 7" key="1">
    <citation type="journal article" date="2016" name="Nat. Commun.">
        <title>Thousands of microbial genomes shed light on interconnected biogeochemical processes in an aquifer system.</title>
        <authorList>
            <person name="Anantharaman K."/>
            <person name="Brown C.T."/>
            <person name="Hug L.A."/>
            <person name="Sharon I."/>
            <person name="Castelle C.J."/>
            <person name="Probst A.J."/>
            <person name="Thomas B.C."/>
            <person name="Singh A."/>
            <person name="Wilkins M.J."/>
            <person name="Karaoz U."/>
            <person name="Brodie E.L."/>
            <person name="Williams K.H."/>
            <person name="Hubbard S.S."/>
            <person name="Banfield J.F."/>
        </authorList>
    </citation>
    <scope>NUCLEOTIDE SEQUENCE [LARGE SCALE GENOMIC DNA]</scope>
</reference>
<evidence type="ECO:0000259" key="5">
    <source>
        <dbReference type="Pfam" id="PF08245"/>
    </source>
</evidence>
<name>A0A1F6EH43_9BACT</name>
<evidence type="ECO:0000313" key="7">
    <source>
        <dbReference type="Proteomes" id="UP000177306"/>
    </source>
</evidence>
<accession>A0A1F6EH43</accession>
<dbReference type="InterPro" id="IPR036615">
    <property type="entry name" value="Mur_ligase_C_dom_sf"/>
</dbReference>
<comment type="caution">
    <text evidence="6">The sequence shown here is derived from an EMBL/GenBank/DDBJ whole genome shotgun (WGS) entry which is preliminary data.</text>
</comment>
<evidence type="ECO:0000256" key="1">
    <source>
        <dbReference type="ARBA" id="ARBA00022598"/>
    </source>
</evidence>
<keyword evidence="2" id="KW-0547">Nucleotide-binding</keyword>
<organism evidence="6 7">
    <name type="scientific">Candidatus Kaiserbacteria bacterium RIFCSPLOWO2_01_FULL_53_17</name>
    <dbReference type="NCBI Taxonomy" id="1798511"/>
    <lineage>
        <taxon>Bacteria</taxon>
        <taxon>Candidatus Kaiseribacteriota</taxon>
    </lineage>
</organism>
<sequence>MKKIFKKIVVLLLTLEARAVLWRFRPTIVVVTGSVGKTATKDAIAAVLTGVVSVRKSPKSFNSEFGVPLTILGIDESGWGSAVRWARILLRGAAAIFGAKRQYPSFLVLEVGADHPGDIRRIARWVRPDCVVVTQFAETPVHLAFFPSREALLAEKALLVQALKKDGLLVVNADDSDVRSLAKDTTARTITIGREKGADYSAPYAAIAYKGGDRFPEGIQAKIEYQGKMIPLFLRGTLGLHYVLSALAAVVVGSVYGVNILDAATRLGTLSFPAGRMKILHGISGSIIIDDSYNASPVALRAAFAALKELVVSGRKIALLGDMRELGEKSESEHIKAGKLAAETIDYLFTVGTEAEKIGEGARMGMDESHLRHFTTVEEAGAFLKGFLKDGDALLVKGSQSMRLERAVAAVLLHPERRKDLLVRQDSTWDDR</sequence>
<evidence type="ECO:0008006" key="8">
    <source>
        <dbReference type="Google" id="ProtNLM"/>
    </source>
</evidence>
<dbReference type="InterPro" id="IPR004101">
    <property type="entry name" value="Mur_ligase_C"/>
</dbReference>
<evidence type="ECO:0000259" key="4">
    <source>
        <dbReference type="Pfam" id="PF02875"/>
    </source>
</evidence>
<dbReference type="PANTHER" id="PTHR43024:SF1">
    <property type="entry name" value="UDP-N-ACETYLMURAMOYL-TRIPEPTIDE--D-ALANYL-D-ALANINE LIGASE"/>
    <property type="match status" value="1"/>
</dbReference>
<dbReference type="Pfam" id="PF02875">
    <property type="entry name" value="Mur_ligase_C"/>
    <property type="match status" value="1"/>
</dbReference>
<dbReference type="Gene3D" id="3.40.1190.10">
    <property type="entry name" value="Mur-like, catalytic domain"/>
    <property type="match status" value="1"/>
</dbReference>
<dbReference type="Pfam" id="PF08245">
    <property type="entry name" value="Mur_ligase_M"/>
    <property type="match status" value="1"/>
</dbReference>